<keyword evidence="5" id="KW-0539">Nucleus</keyword>
<evidence type="ECO:0000256" key="1">
    <source>
        <dbReference type="ARBA" id="ARBA00004123"/>
    </source>
</evidence>
<evidence type="ECO:0000256" key="4">
    <source>
        <dbReference type="ARBA" id="ARBA00023163"/>
    </source>
</evidence>
<dbReference type="RefSeq" id="XP_033601204.1">
    <property type="nucleotide sequence ID" value="XM_033741089.1"/>
</dbReference>
<dbReference type="GO" id="GO:0000981">
    <property type="term" value="F:DNA-binding transcription factor activity, RNA polymerase II-specific"/>
    <property type="evidence" value="ECO:0007669"/>
    <property type="project" value="TreeGrafter"/>
</dbReference>
<evidence type="ECO:0000313" key="8">
    <source>
        <dbReference type="EMBL" id="KAF2758753.1"/>
    </source>
</evidence>
<keyword evidence="4" id="KW-0804">Transcription</keyword>
<dbReference type="EMBL" id="ML996571">
    <property type="protein sequence ID" value="KAF2758753.1"/>
    <property type="molecule type" value="Genomic_DNA"/>
</dbReference>
<gene>
    <name evidence="8" type="ORF">EJ05DRAFT_363350</name>
</gene>
<dbReference type="GO" id="GO:0000978">
    <property type="term" value="F:RNA polymerase II cis-regulatory region sequence-specific DNA binding"/>
    <property type="evidence" value="ECO:0007669"/>
    <property type="project" value="TreeGrafter"/>
</dbReference>
<evidence type="ECO:0000259" key="7">
    <source>
        <dbReference type="PROSITE" id="PS50888"/>
    </source>
</evidence>
<keyword evidence="2" id="KW-0805">Transcription regulation</keyword>
<dbReference type="Proteomes" id="UP000799437">
    <property type="component" value="Unassembled WGS sequence"/>
</dbReference>
<dbReference type="PROSITE" id="PS50888">
    <property type="entry name" value="BHLH"/>
    <property type="match status" value="1"/>
</dbReference>
<evidence type="ECO:0000256" key="3">
    <source>
        <dbReference type="ARBA" id="ARBA00023125"/>
    </source>
</evidence>
<protein>
    <recommendedName>
        <fullName evidence="7">BHLH domain-containing protein</fullName>
    </recommendedName>
</protein>
<dbReference type="SUPFAM" id="SSF47459">
    <property type="entry name" value="HLH, helix-loop-helix DNA-binding domain"/>
    <property type="match status" value="1"/>
</dbReference>
<evidence type="ECO:0000256" key="6">
    <source>
        <dbReference type="SAM" id="MobiDB-lite"/>
    </source>
</evidence>
<reference evidence="8" key="1">
    <citation type="journal article" date="2020" name="Stud. Mycol.">
        <title>101 Dothideomycetes genomes: a test case for predicting lifestyles and emergence of pathogens.</title>
        <authorList>
            <person name="Haridas S."/>
            <person name="Albert R."/>
            <person name="Binder M."/>
            <person name="Bloem J."/>
            <person name="Labutti K."/>
            <person name="Salamov A."/>
            <person name="Andreopoulos B."/>
            <person name="Baker S."/>
            <person name="Barry K."/>
            <person name="Bills G."/>
            <person name="Bluhm B."/>
            <person name="Cannon C."/>
            <person name="Castanera R."/>
            <person name="Culley D."/>
            <person name="Daum C."/>
            <person name="Ezra D."/>
            <person name="Gonzalez J."/>
            <person name="Henrissat B."/>
            <person name="Kuo A."/>
            <person name="Liang C."/>
            <person name="Lipzen A."/>
            <person name="Lutzoni F."/>
            <person name="Magnuson J."/>
            <person name="Mondo S."/>
            <person name="Nolan M."/>
            <person name="Ohm R."/>
            <person name="Pangilinan J."/>
            <person name="Park H.-J."/>
            <person name="Ramirez L."/>
            <person name="Alfaro M."/>
            <person name="Sun H."/>
            <person name="Tritt A."/>
            <person name="Yoshinaga Y."/>
            <person name="Zwiers L.-H."/>
            <person name="Turgeon B."/>
            <person name="Goodwin S."/>
            <person name="Spatafora J."/>
            <person name="Crous P."/>
            <person name="Grigoriev I."/>
        </authorList>
    </citation>
    <scope>NUCLEOTIDE SEQUENCE</scope>
    <source>
        <strain evidence="8">CBS 121739</strain>
    </source>
</reference>
<name>A0A6A6W7Y4_9PEZI</name>
<sequence length="122" mass="14188">MPQPQPPRPRLTTLQKKANHIASEQKRREAIRKEYDKLAALVPGTEGMGRSEALVLERTIKYMRDQINYRYQMLANAKRMGVDVSKWELDEKVKEGMRRCEEQDVLRAEMEAEDQAAEGKVE</sequence>
<evidence type="ECO:0000313" key="9">
    <source>
        <dbReference type="Proteomes" id="UP000799437"/>
    </source>
</evidence>
<organism evidence="8 9">
    <name type="scientific">Pseudovirgaria hyperparasitica</name>
    <dbReference type="NCBI Taxonomy" id="470096"/>
    <lineage>
        <taxon>Eukaryota</taxon>
        <taxon>Fungi</taxon>
        <taxon>Dikarya</taxon>
        <taxon>Ascomycota</taxon>
        <taxon>Pezizomycotina</taxon>
        <taxon>Dothideomycetes</taxon>
        <taxon>Dothideomycetes incertae sedis</taxon>
        <taxon>Acrospermales</taxon>
        <taxon>Acrospermaceae</taxon>
        <taxon>Pseudovirgaria</taxon>
    </lineage>
</organism>
<comment type="subcellular location">
    <subcellularLocation>
        <location evidence="1">Nucleus</location>
    </subcellularLocation>
</comment>
<dbReference type="AlphaFoldDB" id="A0A6A6W7Y4"/>
<dbReference type="GO" id="GO:0046983">
    <property type="term" value="F:protein dimerization activity"/>
    <property type="evidence" value="ECO:0007669"/>
    <property type="project" value="InterPro"/>
</dbReference>
<dbReference type="Gene3D" id="4.10.280.10">
    <property type="entry name" value="Helix-loop-helix DNA-binding domain"/>
    <property type="match status" value="1"/>
</dbReference>
<evidence type="ECO:0000256" key="2">
    <source>
        <dbReference type="ARBA" id="ARBA00023015"/>
    </source>
</evidence>
<dbReference type="GO" id="GO:0005634">
    <property type="term" value="C:nucleus"/>
    <property type="evidence" value="ECO:0007669"/>
    <property type="project" value="UniProtKB-SubCell"/>
</dbReference>
<dbReference type="GeneID" id="54482143"/>
<feature type="region of interest" description="Disordered" evidence="6">
    <location>
        <begin position="1"/>
        <end position="26"/>
    </location>
</feature>
<keyword evidence="3" id="KW-0238">DNA-binding</keyword>
<feature type="domain" description="BHLH" evidence="7">
    <location>
        <begin position="15"/>
        <end position="66"/>
    </location>
</feature>
<accession>A0A6A6W7Y4</accession>
<dbReference type="PANTHER" id="PTHR15741">
    <property type="entry name" value="BASIC HELIX-LOOP-HELIX ZIP TRANSCRIPTION FACTOR"/>
    <property type="match status" value="1"/>
</dbReference>
<keyword evidence="9" id="KW-1185">Reference proteome</keyword>
<dbReference type="Pfam" id="PF00010">
    <property type="entry name" value="HLH"/>
    <property type="match status" value="1"/>
</dbReference>
<proteinExistence type="predicted"/>
<evidence type="ECO:0000256" key="5">
    <source>
        <dbReference type="ARBA" id="ARBA00023242"/>
    </source>
</evidence>
<dbReference type="InterPro" id="IPR036638">
    <property type="entry name" value="HLH_DNA-bd_sf"/>
</dbReference>
<dbReference type="PANTHER" id="PTHR15741:SF39">
    <property type="entry name" value="BHLH TRANSCRIPTION FACTOR (EUROFUNG)"/>
    <property type="match status" value="1"/>
</dbReference>
<dbReference type="InterPro" id="IPR052207">
    <property type="entry name" value="Max-like/E-box_TFs"/>
</dbReference>
<dbReference type="OrthoDB" id="5778525at2759"/>
<dbReference type="InterPro" id="IPR011598">
    <property type="entry name" value="bHLH_dom"/>
</dbReference>